<protein>
    <submittedName>
        <fullName evidence="1">DUF354 domain-containing protein</fullName>
    </submittedName>
</protein>
<keyword evidence="2" id="KW-1185">Reference proteome</keyword>
<reference evidence="1 2" key="1">
    <citation type="submission" date="2019-08" db="EMBL/GenBank/DDBJ databases">
        <authorList>
            <person name="Chen S.-C."/>
            <person name="Lai M.-C."/>
            <person name="You Y.-T."/>
        </authorList>
    </citation>
    <scope>NUCLEOTIDE SEQUENCE [LARGE SCALE GENOMIC DNA]</scope>
    <source>
        <strain evidence="1 2">P2F9704a</strain>
    </source>
</reference>
<dbReference type="PANTHER" id="PTHR39662:SF1">
    <property type="entry name" value="DUF354 DOMAIN-CONTAINING PROTEIN"/>
    <property type="match status" value="1"/>
</dbReference>
<proteinExistence type="predicted"/>
<evidence type="ECO:0000313" key="2">
    <source>
        <dbReference type="Proteomes" id="UP001524383"/>
    </source>
</evidence>
<name>A0ABD4TML5_9EURY</name>
<organism evidence="1 2">
    <name type="scientific">Methanocalculus taiwanensis</name>
    <dbReference type="NCBI Taxonomy" id="106207"/>
    <lineage>
        <taxon>Archaea</taxon>
        <taxon>Methanobacteriati</taxon>
        <taxon>Methanobacteriota</taxon>
        <taxon>Stenosarchaea group</taxon>
        <taxon>Methanomicrobia</taxon>
        <taxon>Methanomicrobiales</taxon>
        <taxon>Methanocalculaceae</taxon>
        <taxon>Methanocalculus</taxon>
    </lineage>
</organism>
<dbReference type="PANTHER" id="PTHR39662">
    <property type="entry name" value="DUF354 DOMAIN-CONTAINING PROTEIN-RELATED"/>
    <property type="match status" value="1"/>
</dbReference>
<evidence type="ECO:0000313" key="1">
    <source>
        <dbReference type="EMBL" id="MCQ1539537.1"/>
    </source>
</evidence>
<sequence>MRLLLSVEHPAWVHQFRYLIKELTNKGHEIKVVAIRKDVTCELLDYFDIPYEIISETSGKNFVEKGYVFFNTLAKIFNISREFKPDMYIGRYSPMMAINSFLFRKPHIIYEDTEHALFCLAICRLFSNVIVTSTSFTKDLGSKQLKIEAYKELFYLHPNYFSPNNQILKEINVDENQRFIIVRFVAWDAHHDIGQHGISDKIGLVKELENYGRVIITSEGVLPTELEEYRMRVSPEKLHDLLYYATLYVGEGSTTASECAVLGTHAIYVNTLRLGYINEEEEKYKLVYTFSDPFTMEEGVLEKAQELLRDPDLQAKGKVKRERLLADKIDVTAFMVWFVENYPESATEMRKNSRVQYSCISVVGDER</sequence>
<dbReference type="PIRSF" id="PIRSF005357">
    <property type="entry name" value="UCP005357"/>
    <property type="match status" value="1"/>
</dbReference>
<dbReference type="InterPro" id="IPR007152">
    <property type="entry name" value="DUF354"/>
</dbReference>
<gene>
    <name evidence="1" type="ORF">FTO68_11170</name>
</gene>
<dbReference type="Proteomes" id="UP001524383">
    <property type="component" value="Unassembled WGS sequence"/>
</dbReference>
<dbReference type="RefSeq" id="WP_255333508.1">
    <property type="nucleotide sequence ID" value="NZ_VOTZ01000037.1"/>
</dbReference>
<dbReference type="EMBL" id="VOTZ01000037">
    <property type="protein sequence ID" value="MCQ1539537.1"/>
    <property type="molecule type" value="Genomic_DNA"/>
</dbReference>
<dbReference type="SUPFAM" id="SSF53756">
    <property type="entry name" value="UDP-Glycosyltransferase/glycogen phosphorylase"/>
    <property type="match status" value="1"/>
</dbReference>
<comment type="caution">
    <text evidence="1">The sequence shown here is derived from an EMBL/GenBank/DDBJ whole genome shotgun (WGS) entry which is preliminary data.</text>
</comment>
<dbReference type="AlphaFoldDB" id="A0ABD4TML5"/>
<accession>A0ABD4TML5</accession>
<dbReference type="Pfam" id="PF04007">
    <property type="entry name" value="DUF354"/>
    <property type="match status" value="1"/>
</dbReference>